<accession>A0A2C9A0A3</accession>
<name>A0A2C9A0A3_9MICO</name>
<organism evidence="2 3">
    <name type="scientific">Salinibacterium xinjiangense</name>
    <dbReference type="NCBI Taxonomy" id="386302"/>
    <lineage>
        <taxon>Bacteria</taxon>
        <taxon>Bacillati</taxon>
        <taxon>Actinomycetota</taxon>
        <taxon>Actinomycetes</taxon>
        <taxon>Micrococcales</taxon>
        <taxon>Microbacteriaceae</taxon>
        <taxon>Salinibacterium</taxon>
    </lineage>
</organism>
<sequence>MYTGTDLPIAAVIVIAAVVVAVGIAMLVSSRRRKRAIAVVGLLLILTVVLATIAAFPSRVQAAEPSSKCVGSTNSISVTQTSAIAGMGPGSAAAPVTGFVTNGGATPVALDRICVTISGTSMSRGISEACPAIDFSITGNWMPIKAMLASGESVPFAGAFIRFLDQNNNQDTCKNAALHLGFDLIGD</sequence>
<evidence type="ECO:0000313" key="2">
    <source>
        <dbReference type="EMBL" id="SOE72266.1"/>
    </source>
</evidence>
<keyword evidence="1" id="KW-0472">Membrane</keyword>
<proteinExistence type="predicted"/>
<keyword evidence="1" id="KW-0812">Transmembrane</keyword>
<protein>
    <submittedName>
        <fullName evidence="2">Uncharacterized protein</fullName>
    </submittedName>
</protein>
<dbReference type="EMBL" id="OCST01000005">
    <property type="protein sequence ID" value="SOE72266.1"/>
    <property type="molecule type" value="Genomic_DNA"/>
</dbReference>
<feature type="transmembrane region" description="Helical" evidence="1">
    <location>
        <begin position="6"/>
        <end position="29"/>
    </location>
</feature>
<keyword evidence="1" id="KW-1133">Transmembrane helix</keyword>
<dbReference type="AlphaFoldDB" id="A0A2C9A0A3"/>
<reference evidence="2 3" key="1">
    <citation type="submission" date="2017-09" db="EMBL/GenBank/DDBJ databases">
        <authorList>
            <person name="Ehlers B."/>
            <person name="Leendertz F.H."/>
        </authorList>
    </citation>
    <scope>NUCLEOTIDE SEQUENCE [LARGE SCALE GENOMIC DNA]</scope>
    <source>
        <strain evidence="2 3">CGMCC 1.05381</strain>
    </source>
</reference>
<evidence type="ECO:0000313" key="3">
    <source>
        <dbReference type="Proteomes" id="UP000219440"/>
    </source>
</evidence>
<keyword evidence="3" id="KW-1185">Reference proteome</keyword>
<feature type="transmembrane region" description="Helical" evidence="1">
    <location>
        <begin position="36"/>
        <end position="56"/>
    </location>
</feature>
<dbReference type="Proteomes" id="UP000219440">
    <property type="component" value="Unassembled WGS sequence"/>
</dbReference>
<gene>
    <name evidence="2" type="ORF">SAMN06296378_2435</name>
</gene>
<evidence type="ECO:0000256" key="1">
    <source>
        <dbReference type="SAM" id="Phobius"/>
    </source>
</evidence>